<comment type="caution">
    <text evidence="3">The sequence shown here is derived from an EMBL/GenBank/DDBJ whole genome shotgun (WGS) entry which is preliminary data.</text>
</comment>
<gene>
    <name evidence="3" type="ORF">Dsi01nite_032350</name>
</gene>
<feature type="transmembrane region" description="Helical" evidence="2">
    <location>
        <begin position="78"/>
        <end position="99"/>
    </location>
</feature>
<dbReference type="Proteomes" id="UP000660611">
    <property type="component" value="Unassembled WGS sequence"/>
</dbReference>
<proteinExistence type="predicted"/>
<evidence type="ECO:0000313" key="4">
    <source>
        <dbReference type="Proteomes" id="UP000660611"/>
    </source>
</evidence>
<name>A0A919PJP4_9ACTN</name>
<keyword evidence="4" id="KW-1185">Reference proteome</keyword>
<evidence type="ECO:0000313" key="3">
    <source>
        <dbReference type="EMBL" id="GIG45194.1"/>
    </source>
</evidence>
<sequence>MAVVFNLILHVLLIGSMAAFVIAIVADALADPDRRERVLRIAALAAGALVVLGAQSAGASYALFIVDALAGARGPSTAAAVGAAVVPALAGAALGFFLVRTYKRSTRIGARVLGFVGMLSATAFVGIYAEATHTRGVMLGAAALPNVSFVVGVILTIVFAFDPDLPVGQGRMSQLRRLFGGSGGSGGSTGSGGGGAPGPRPGAPRGDWMPPPAQARRDPFDN</sequence>
<feature type="transmembrane region" description="Helical" evidence="2">
    <location>
        <begin position="6"/>
        <end position="29"/>
    </location>
</feature>
<feature type="region of interest" description="Disordered" evidence="1">
    <location>
        <begin position="178"/>
        <end position="222"/>
    </location>
</feature>
<feature type="compositionally biased region" description="Gly residues" evidence="1">
    <location>
        <begin position="180"/>
        <end position="197"/>
    </location>
</feature>
<organism evidence="3 4">
    <name type="scientific">Dactylosporangium siamense</name>
    <dbReference type="NCBI Taxonomy" id="685454"/>
    <lineage>
        <taxon>Bacteria</taxon>
        <taxon>Bacillati</taxon>
        <taxon>Actinomycetota</taxon>
        <taxon>Actinomycetes</taxon>
        <taxon>Micromonosporales</taxon>
        <taxon>Micromonosporaceae</taxon>
        <taxon>Dactylosporangium</taxon>
    </lineage>
</organism>
<dbReference type="EMBL" id="BONQ01000050">
    <property type="protein sequence ID" value="GIG45194.1"/>
    <property type="molecule type" value="Genomic_DNA"/>
</dbReference>
<feature type="transmembrane region" description="Helical" evidence="2">
    <location>
        <begin position="137"/>
        <end position="161"/>
    </location>
</feature>
<evidence type="ECO:0000256" key="1">
    <source>
        <dbReference type="SAM" id="MobiDB-lite"/>
    </source>
</evidence>
<keyword evidence="2" id="KW-0472">Membrane</keyword>
<protein>
    <submittedName>
        <fullName evidence="3">Uncharacterized protein</fullName>
    </submittedName>
</protein>
<keyword evidence="2" id="KW-1133">Transmembrane helix</keyword>
<dbReference type="AlphaFoldDB" id="A0A919PJP4"/>
<feature type="transmembrane region" description="Helical" evidence="2">
    <location>
        <begin position="41"/>
        <end position="66"/>
    </location>
</feature>
<feature type="transmembrane region" description="Helical" evidence="2">
    <location>
        <begin position="111"/>
        <end position="131"/>
    </location>
</feature>
<dbReference type="RefSeq" id="WP_203846996.1">
    <property type="nucleotide sequence ID" value="NZ_BAAAVW010000009.1"/>
</dbReference>
<accession>A0A919PJP4</accession>
<reference evidence="3" key="1">
    <citation type="submission" date="2021-01" db="EMBL/GenBank/DDBJ databases">
        <title>Whole genome shotgun sequence of Dactylosporangium siamense NBRC 106093.</title>
        <authorList>
            <person name="Komaki H."/>
            <person name="Tamura T."/>
        </authorList>
    </citation>
    <scope>NUCLEOTIDE SEQUENCE</scope>
    <source>
        <strain evidence="3">NBRC 106093</strain>
    </source>
</reference>
<evidence type="ECO:0000256" key="2">
    <source>
        <dbReference type="SAM" id="Phobius"/>
    </source>
</evidence>
<keyword evidence="2" id="KW-0812">Transmembrane</keyword>